<dbReference type="InterPro" id="IPR012495">
    <property type="entry name" value="TadE-like_dom"/>
</dbReference>
<feature type="domain" description="TadE-like" evidence="2">
    <location>
        <begin position="12"/>
        <end position="54"/>
    </location>
</feature>
<keyword evidence="1" id="KW-0472">Membrane</keyword>
<evidence type="ECO:0000256" key="1">
    <source>
        <dbReference type="SAM" id="Phobius"/>
    </source>
</evidence>
<dbReference type="EMBL" id="CP028324">
    <property type="protein sequence ID" value="AVR98954.1"/>
    <property type="molecule type" value="Genomic_DNA"/>
</dbReference>
<gene>
    <name evidence="3" type="ORF">C9I28_27520</name>
</gene>
<keyword evidence="1" id="KW-0812">Transmembrane</keyword>
<sequence length="191" mass="20115">MCPDSSHRRQRGAVVIELALVLGVFLLLTMSTIEVARLMYVFNTAQEITRRAARAAALTDFSDGAAMAALRNRALFRTDAGALPLVSNLGTDNVRIEYLSMDASGALVPVTARPACPVQNIVNCTDNPNGASCIRFVRASICASGGDACAPLPYRTLTGFGPGMARLVVPTAATVVKAESLGYRPGVNNCL</sequence>
<dbReference type="Proteomes" id="UP000240505">
    <property type="component" value="Chromosome"/>
</dbReference>
<reference evidence="3 4" key="1">
    <citation type="submission" date="2018-03" db="EMBL/GenBank/DDBJ databases">
        <title>Massilia armeniaca sp. nov., isolated from desert soil.</title>
        <authorList>
            <person name="Huang H."/>
            <person name="Ren M."/>
        </authorList>
    </citation>
    <scope>NUCLEOTIDE SEQUENCE [LARGE SCALE GENOMIC DNA]</scope>
    <source>
        <strain evidence="3 4">ZMN-3</strain>
    </source>
</reference>
<dbReference type="KEGG" id="masz:C9I28_27520"/>
<dbReference type="AlphaFoldDB" id="A0A2R4CH50"/>
<keyword evidence="4" id="KW-1185">Reference proteome</keyword>
<evidence type="ECO:0000259" key="2">
    <source>
        <dbReference type="Pfam" id="PF07811"/>
    </source>
</evidence>
<dbReference type="Pfam" id="PF07811">
    <property type="entry name" value="TadE"/>
    <property type="match status" value="1"/>
</dbReference>
<feature type="transmembrane region" description="Helical" evidence="1">
    <location>
        <begin position="12"/>
        <end position="33"/>
    </location>
</feature>
<evidence type="ECO:0000313" key="3">
    <source>
        <dbReference type="EMBL" id="AVR98954.1"/>
    </source>
</evidence>
<proteinExistence type="predicted"/>
<protein>
    <submittedName>
        <fullName evidence="3">Pilus assembly protein TadE</fullName>
    </submittedName>
</protein>
<accession>A0A2R4CH50</accession>
<organism evidence="3 4">
    <name type="scientific">Pseudoduganella armeniaca</name>
    <dbReference type="NCBI Taxonomy" id="2072590"/>
    <lineage>
        <taxon>Bacteria</taxon>
        <taxon>Pseudomonadati</taxon>
        <taxon>Pseudomonadota</taxon>
        <taxon>Betaproteobacteria</taxon>
        <taxon>Burkholderiales</taxon>
        <taxon>Oxalobacteraceae</taxon>
        <taxon>Telluria group</taxon>
        <taxon>Pseudoduganella</taxon>
    </lineage>
</organism>
<name>A0A2R4CH50_9BURK</name>
<dbReference type="RefSeq" id="WP_107144278.1">
    <property type="nucleotide sequence ID" value="NZ_CP028324.1"/>
</dbReference>
<dbReference type="OrthoDB" id="8708482at2"/>
<evidence type="ECO:0000313" key="4">
    <source>
        <dbReference type="Proteomes" id="UP000240505"/>
    </source>
</evidence>
<keyword evidence="1" id="KW-1133">Transmembrane helix</keyword>